<organism evidence="6 7">
    <name type="scientific">Trichinella britovi</name>
    <name type="common">Parasitic roundworm</name>
    <dbReference type="NCBI Taxonomy" id="45882"/>
    <lineage>
        <taxon>Eukaryota</taxon>
        <taxon>Metazoa</taxon>
        <taxon>Ecdysozoa</taxon>
        <taxon>Nematoda</taxon>
        <taxon>Enoplea</taxon>
        <taxon>Dorylaimia</taxon>
        <taxon>Trichinellida</taxon>
        <taxon>Trichinellidae</taxon>
        <taxon>Trichinella</taxon>
    </lineage>
</organism>
<evidence type="ECO:0000259" key="5">
    <source>
        <dbReference type="PROSITE" id="PS50222"/>
    </source>
</evidence>
<comment type="caution">
    <text evidence="6">The sequence shown here is derived from an EMBL/GenBank/DDBJ whole genome shotgun (WGS) entry which is preliminary data.</text>
</comment>
<keyword evidence="2" id="KW-0677">Repeat</keyword>
<dbReference type="InterPro" id="IPR002048">
    <property type="entry name" value="EF_hand_dom"/>
</dbReference>
<sequence>LILKEFKFCQHMWMCSCSPTSCQHLVAPGAIFLANGHVIELSLCVCVCGMDPDLSDFLKFRLQKVDGDEAPNPMPRKPLKPLTSCRFYGDFPEFSRQHIDHYFRLFMSFDDNSDGLVGIESLKRLMEKVGTPLTHVILKKMIAEINDSTDDDSSDHQVGFREFLLVHSKALQLEKLAADEMDDGGGGILTQLPPCINVAEDGVLGAKKFFQAKIDKLGQSSEFEAEIKQQQQIRRQQDEEQRRRKAQFQARQNYFSTLR</sequence>
<dbReference type="Proteomes" id="UP000054653">
    <property type="component" value="Unassembled WGS sequence"/>
</dbReference>
<feature type="domain" description="EF-hand" evidence="5">
    <location>
        <begin position="97"/>
        <end position="132"/>
    </location>
</feature>
<keyword evidence="7" id="KW-1185">Reference proteome</keyword>
<keyword evidence="1" id="KW-0479">Metal-binding</keyword>
<evidence type="ECO:0000313" key="7">
    <source>
        <dbReference type="Proteomes" id="UP000054653"/>
    </source>
</evidence>
<reference evidence="6 7" key="1">
    <citation type="submission" date="2015-01" db="EMBL/GenBank/DDBJ databases">
        <title>Evolution of Trichinella species and genotypes.</title>
        <authorList>
            <person name="Korhonen P.K."/>
            <person name="Edoardo P."/>
            <person name="Giuseppe L.R."/>
            <person name="Gasser R.B."/>
        </authorList>
    </citation>
    <scope>NUCLEOTIDE SEQUENCE [LARGE SCALE GENOMIC DNA]</scope>
    <source>
        <strain evidence="6">ISS120</strain>
    </source>
</reference>
<evidence type="ECO:0000256" key="2">
    <source>
        <dbReference type="ARBA" id="ARBA00022737"/>
    </source>
</evidence>
<dbReference type="InterPro" id="IPR040365">
    <property type="entry name" value="EFHD1/2"/>
</dbReference>
<gene>
    <name evidence="6" type="primary">PPP2R4</name>
    <name evidence="6" type="ORF">T03_13146</name>
</gene>
<dbReference type="GO" id="GO:0005509">
    <property type="term" value="F:calcium ion binding"/>
    <property type="evidence" value="ECO:0007669"/>
    <property type="project" value="InterPro"/>
</dbReference>
<dbReference type="PROSITE" id="PS50222">
    <property type="entry name" value="EF_HAND_2"/>
    <property type="match status" value="1"/>
</dbReference>
<feature type="non-terminal residue" evidence="6">
    <location>
        <position position="1"/>
    </location>
</feature>
<evidence type="ECO:0000256" key="4">
    <source>
        <dbReference type="SAM" id="MobiDB-lite"/>
    </source>
</evidence>
<dbReference type="PANTHER" id="PTHR13025:SF6">
    <property type="entry name" value="EF-HAND DOMAIN-CONTAINING PROTEIN-RELATED"/>
    <property type="match status" value="1"/>
</dbReference>
<dbReference type="InterPro" id="IPR011992">
    <property type="entry name" value="EF-hand-dom_pair"/>
</dbReference>
<dbReference type="AlphaFoldDB" id="A0A0V1CJN4"/>
<protein>
    <submittedName>
        <fullName evidence="6">EF-hand domain-containing protein D2</fullName>
    </submittedName>
</protein>
<dbReference type="SUPFAM" id="SSF47473">
    <property type="entry name" value="EF-hand"/>
    <property type="match status" value="1"/>
</dbReference>
<evidence type="ECO:0000313" key="6">
    <source>
        <dbReference type="EMBL" id="KRY49482.1"/>
    </source>
</evidence>
<dbReference type="PANTHER" id="PTHR13025">
    <property type="entry name" value="EF-HAND DOMAIN-CONTAINING PROTEIN D"/>
    <property type="match status" value="1"/>
</dbReference>
<keyword evidence="3" id="KW-0106">Calcium</keyword>
<dbReference type="Gene3D" id="1.10.238.10">
    <property type="entry name" value="EF-hand"/>
    <property type="match status" value="1"/>
</dbReference>
<name>A0A0V1CJN4_TRIBR</name>
<evidence type="ECO:0000256" key="3">
    <source>
        <dbReference type="ARBA" id="ARBA00022837"/>
    </source>
</evidence>
<dbReference type="EMBL" id="JYDI01000174">
    <property type="protein sequence ID" value="KRY49482.1"/>
    <property type="molecule type" value="Genomic_DNA"/>
</dbReference>
<accession>A0A0V1CJN4</accession>
<evidence type="ECO:0000256" key="1">
    <source>
        <dbReference type="ARBA" id="ARBA00022723"/>
    </source>
</evidence>
<feature type="region of interest" description="Disordered" evidence="4">
    <location>
        <begin position="228"/>
        <end position="259"/>
    </location>
</feature>
<proteinExistence type="predicted"/>